<name>C1EBC3_MICCC</name>
<feature type="region of interest" description="Disordered" evidence="1">
    <location>
        <begin position="199"/>
        <end position="221"/>
    </location>
</feature>
<dbReference type="PANTHER" id="PTHR31434:SF2">
    <property type="entry name" value="S PHASE CYCLIN A-ASSOCIATED PROTEIN IN THE ENDOPLASMIC RETICULUM"/>
    <property type="match status" value="1"/>
</dbReference>
<proteinExistence type="predicted"/>
<evidence type="ECO:0000313" key="2">
    <source>
        <dbReference type="EMBL" id="ACO65357.1"/>
    </source>
</evidence>
<dbReference type="PANTHER" id="PTHR31434">
    <property type="entry name" value="S PHASE CYCLIN A-ASSOCIATED PROTEIN IN THE ENDOPLASMIC RETICULUM"/>
    <property type="match status" value="1"/>
</dbReference>
<dbReference type="InParanoid" id="C1EBC3"/>
<evidence type="ECO:0000256" key="1">
    <source>
        <dbReference type="SAM" id="MobiDB-lite"/>
    </source>
</evidence>
<dbReference type="eggNOG" id="KOG4722">
    <property type="taxonomic scope" value="Eukaryota"/>
</dbReference>
<dbReference type="AlphaFoldDB" id="C1EBC3"/>
<accession>C1EBC3</accession>
<sequence>MRADFVELLVASGAVDALASLFALHDRPKQDVEPVPPAIIAGLRMLEALLDARVPAPGAELGEDHAAGIRSSSGAAAKPATSIVTDCESPAGSLIAALRETALAGLPSLLTSVLLQTEATLRIPVLQDPAAAARALPPNFVGVASSVLRLLNATARFGPEVAQDALSSPDLRVETHHLLSFILALCASEWDSAVANGAEAEKRRKSGKSSTDAPGEGRSDNARATAGELEDLLDQTVLFIGAFALLCPANQDMLCWGRAPTLMQRLPDLPFEYYSSPEKIAVLFPTLVSVAFGHATNRRLIAHELSLEMVRDFVREEAEARRDGKPGAAQRAGLPPQFAFAARFPRTLWGDASEYFEAA</sequence>
<dbReference type="OrthoDB" id="549977at2759"/>
<dbReference type="KEGG" id="mis:MICPUN_108696"/>
<dbReference type="EMBL" id="CP001328">
    <property type="protein sequence ID" value="ACO65357.1"/>
    <property type="molecule type" value="Genomic_DNA"/>
</dbReference>
<protein>
    <recommendedName>
        <fullName evidence="4">Dymeclin</fullName>
    </recommendedName>
</protein>
<dbReference type="GeneID" id="8245040"/>
<reference evidence="2 3" key="1">
    <citation type="journal article" date="2009" name="Science">
        <title>Green evolution and dynamic adaptations revealed by genomes of the marine picoeukaryotes Micromonas.</title>
        <authorList>
            <person name="Worden A.Z."/>
            <person name="Lee J.H."/>
            <person name="Mock T."/>
            <person name="Rouze P."/>
            <person name="Simmons M.P."/>
            <person name="Aerts A.L."/>
            <person name="Allen A.E."/>
            <person name="Cuvelier M.L."/>
            <person name="Derelle E."/>
            <person name="Everett M.V."/>
            <person name="Foulon E."/>
            <person name="Grimwood J."/>
            <person name="Gundlach H."/>
            <person name="Henrissat B."/>
            <person name="Napoli C."/>
            <person name="McDonald S.M."/>
            <person name="Parker M.S."/>
            <person name="Rombauts S."/>
            <person name="Salamov A."/>
            <person name="Von Dassow P."/>
            <person name="Badger J.H."/>
            <person name="Coutinho P.M."/>
            <person name="Demir E."/>
            <person name="Dubchak I."/>
            <person name="Gentemann C."/>
            <person name="Eikrem W."/>
            <person name="Gready J.E."/>
            <person name="John U."/>
            <person name="Lanier W."/>
            <person name="Lindquist E.A."/>
            <person name="Lucas S."/>
            <person name="Mayer K.F."/>
            <person name="Moreau H."/>
            <person name="Not F."/>
            <person name="Otillar R."/>
            <person name="Panaud O."/>
            <person name="Pangilinan J."/>
            <person name="Paulsen I."/>
            <person name="Piegu B."/>
            <person name="Poliakov A."/>
            <person name="Robbens S."/>
            <person name="Schmutz J."/>
            <person name="Toulza E."/>
            <person name="Wyss T."/>
            <person name="Zelensky A."/>
            <person name="Zhou K."/>
            <person name="Armbrust E.V."/>
            <person name="Bhattacharya D."/>
            <person name="Goodenough U.W."/>
            <person name="Van de Peer Y."/>
            <person name="Grigoriev I.V."/>
        </authorList>
    </citation>
    <scope>NUCLEOTIDE SEQUENCE [LARGE SCALE GENOMIC DNA]</scope>
    <source>
        <strain evidence="3">RCC299 / NOUM17</strain>
    </source>
</reference>
<dbReference type="Proteomes" id="UP000002009">
    <property type="component" value="Chromosome 7"/>
</dbReference>
<keyword evidence="3" id="KW-1185">Reference proteome</keyword>
<evidence type="ECO:0008006" key="4">
    <source>
        <dbReference type="Google" id="ProtNLM"/>
    </source>
</evidence>
<organism evidence="2 3">
    <name type="scientific">Micromonas commoda (strain RCC299 / NOUM17 / CCMP2709)</name>
    <name type="common">Picoplanktonic green alga</name>
    <dbReference type="NCBI Taxonomy" id="296587"/>
    <lineage>
        <taxon>Eukaryota</taxon>
        <taxon>Viridiplantae</taxon>
        <taxon>Chlorophyta</taxon>
        <taxon>Mamiellophyceae</taxon>
        <taxon>Mamiellales</taxon>
        <taxon>Mamiellaceae</taxon>
        <taxon>Micromonas</taxon>
    </lineage>
</organism>
<dbReference type="STRING" id="296587.C1EBC3"/>
<gene>
    <name evidence="2" type="ORF">MICPUN_108696</name>
</gene>
<evidence type="ECO:0000313" key="3">
    <source>
        <dbReference type="Proteomes" id="UP000002009"/>
    </source>
</evidence>
<dbReference type="RefSeq" id="XP_002504099.1">
    <property type="nucleotide sequence ID" value="XM_002504053.1"/>
</dbReference>